<dbReference type="InterPro" id="IPR009003">
    <property type="entry name" value="Peptidase_S1_PA"/>
</dbReference>
<accession>A0A914AMC5</accession>
<feature type="transmembrane region" description="Helical" evidence="8">
    <location>
        <begin position="603"/>
        <end position="627"/>
    </location>
</feature>
<dbReference type="GO" id="GO:0004252">
    <property type="term" value="F:serine-type endopeptidase activity"/>
    <property type="evidence" value="ECO:0007669"/>
    <property type="project" value="InterPro"/>
</dbReference>
<dbReference type="PANTHER" id="PTHR24252">
    <property type="entry name" value="ACROSIN-RELATED"/>
    <property type="match status" value="1"/>
</dbReference>
<dbReference type="InterPro" id="IPR023415">
    <property type="entry name" value="LDLR_class-A_CS"/>
</dbReference>
<evidence type="ECO:0000256" key="5">
    <source>
        <dbReference type="PROSITE-ProRule" id="PRU00124"/>
    </source>
</evidence>
<keyword evidence="2 6" id="KW-0378">Hydrolase</keyword>
<dbReference type="PROSITE" id="PS00134">
    <property type="entry name" value="TRYPSIN_HIS"/>
    <property type="match status" value="1"/>
</dbReference>
<protein>
    <recommendedName>
        <fullName evidence="10">Peptidase S1 domain-containing protein</fullName>
    </recommendedName>
</protein>
<dbReference type="FunFam" id="2.40.10.10:FF:000003">
    <property type="entry name" value="Transmembrane serine protease 3"/>
    <property type="match status" value="1"/>
</dbReference>
<dbReference type="EnsemblMetazoa" id="XM_038208656.1">
    <property type="protein sequence ID" value="XP_038064584.1"/>
    <property type="gene ID" value="LOC119734987"/>
</dbReference>
<organism evidence="11 12">
    <name type="scientific">Patiria miniata</name>
    <name type="common">Bat star</name>
    <name type="synonym">Asterina miniata</name>
    <dbReference type="NCBI Taxonomy" id="46514"/>
    <lineage>
        <taxon>Eukaryota</taxon>
        <taxon>Metazoa</taxon>
        <taxon>Echinodermata</taxon>
        <taxon>Eleutherozoa</taxon>
        <taxon>Asterozoa</taxon>
        <taxon>Asteroidea</taxon>
        <taxon>Valvatacea</taxon>
        <taxon>Valvatida</taxon>
        <taxon>Asterinidae</taxon>
        <taxon>Patiria</taxon>
    </lineage>
</organism>
<dbReference type="SMART" id="SM00020">
    <property type="entry name" value="Tryp_SPc"/>
    <property type="match status" value="1"/>
</dbReference>
<dbReference type="PRINTS" id="PR00722">
    <property type="entry name" value="CHYMOTRYPSIN"/>
</dbReference>
<feature type="signal peptide" evidence="9">
    <location>
        <begin position="1"/>
        <end position="32"/>
    </location>
</feature>
<keyword evidence="8" id="KW-0812">Transmembrane</keyword>
<proteinExistence type="predicted"/>
<keyword evidence="9" id="KW-0732">Signal</keyword>
<evidence type="ECO:0000256" key="6">
    <source>
        <dbReference type="RuleBase" id="RU363034"/>
    </source>
</evidence>
<dbReference type="InterPro" id="IPR043504">
    <property type="entry name" value="Peptidase_S1_PA_chymotrypsin"/>
</dbReference>
<dbReference type="GO" id="GO:0006508">
    <property type="term" value="P:proteolysis"/>
    <property type="evidence" value="ECO:0007669"/>
    <property type="project" value="UniProtKB-KW"/>
</dbReference>
<dbReference type="PROSITE" id="PS00135">
    <property type="entry name" value="TRYPSIN_SER"/>
    <property type="match status" value="1"/>
</dbReference>
<evidence type="ECO:0000256" key="1">
    <source>
        <dbReference type="ARBA" id="ARBA00022670"/>
    </source>
</evidence>
<evidence type="ECO:0000256" key="3">
    <source>
        <dbReference type="ARBA" id="ARBA00022825"/>
    </source>
</evidence>
<evidence type="ECO:0000256" key="9">
    <source>
        <dbReference type="SAM" id="SignalP"/>
    </source>
</evidence>
<dbReference type="CDD" id="cd00190">
    <property type="entry name" value="Tryp_SPc"/>
    <property type="match status" value="1"/>
</dbReference>
<keyword evidence="8" id="KW-0472">Membrane</keyword>
<dbReference type="RefSeq" id="XP_038064584.1">
    <property type="nucleotide sequence ID" value="XM_038208656.1"/>
</dbReference>
<dbReference type="SUPFAM" id="SSF57424">
    <property type="entry name" value="LDL receptor-like module"/>
    <property type="match status" value="1"/>
</dbReference>
<dbReference type="InterPro" id="IPR002172">
    <property type="entry name" value="LDrepeatLR_classA_rpt"/>
</dbReference>
<evidence type="ECO:0000256" key="2">
    <source>
        <dbReference type="ARBA" id="ARBA00022801"/>
    </source>
</evidence>
<keyword evidence="3 6" id="KW-0720">Serine protease</keyword>
<feature type="chain" id="PRO_5038030882" description="Peptidase S1 domain-containing protein" evidence="9">
    <location>
        <begin position="33"/>
        <end position="663"/>
    </location>
</feature>
<evidence type="ECO:0000259" key="10">
    <source>
        <dbReference type="PROSITE" id="PS50240"/>
    </source>
</evidence>
<dbReference type="InterPro" id="IPR001254">
    <property type="entry name" value="Trypsin_dom"/>
</dbReference>
<dbReference type="Gene3D" id="2.40.10.10">
    <property type="entry name" value="Trypsin-like serine proteases"/>
    <property type="match status" value="1"/>
</dbReference>
<comment type="caution">
    <text evidence="5">Lacks conserved residue(s) required for the propagation of feature annotation.</text>
</comment>
<evidence type="ECO:0000256" key="7">
    <source>
        <dbReference type="SAM" id="MobiDB-lite"/>
    </source>
</evidence>
<feature type="region of interest" description="Disordered" evidence="7">
    <location>
        <begin position="642"/>
        <end position="663"/>
    </location>
</feature>
<feature type="compositionally biased region" description="Polar residues" evidence="7">
    <location>
        <begin position="651"/>
        <end position="663"/>
    </location>
</feature>
<keyword evidence="4 5" id="KW-1015">Disulfide bond</keyword>
<dbReference type="PROSITE" id="PS50240">
    <property type="entry name" value="TRYPSIN_DOM"/>
    <property type="match status" value="1"/>
</dbReference>
<evidence type="ECO:0000256" key="8">
    <source>
        <dbReference type="SAM" id="Phobius"/>
    </source>
</evidence>
<dbReference type="InterPro" id="IPR033116">
    <property type="entry name" value="TRYPSIN_SER"/>
</dbReference>
<evidence type="ECO:0000313" key="12">
    <source>
        <dbReference type="Proteomes" id="UP000887568"/>
    </source>
</evidence>
<dbReference type="AlphaFoldDB" id="A0A914AMC5"/>
<feature type="domain" description="Peptidase S1" evidence="10">
    <location>
        <begin position="52"/>
        <end position="291"/>
    </location>
</feature>
<dbReference type="OrthoDB" id="10059102at2759"/>
<dbReference type="PANTHER" id="PTHR24252:SF7">
    <property type="entry name" value="HYALIN"/>
    <property type="match status" value="1"/>
</dbReference>
<dbReference type="InterPro" id="IPR001314">
    <property type="entry name" value="Peptidase_S1A"/>
</dbReference>
<reference evidence="11" key="1">
    <citation type="submission" date="2022-11" db="UniProtKB">
        <authorList>
            <consortium name="EnsemblMetazoa"/>
        </authorList>
    </citation>
    <scope>IDENTIFICATION</scope>
</reference>
<name>A0A914AMC5_PATMI</name>
<dbReference type="Pfam" id="PF00089">
    <property type="entry name" value="Trypsin"/>
    <property type="match status" value="1"/>
</dbReference>
<keyword evidence="1 6" id="KW-0645">Protease</keyword>
<keyword evidence="12" id="KW-1185">Reference proteome</keyword>
<sequence>MNELLTQKGNTMEISLISLLFTLLALVGTSHSYQNHSTCGQQKVFVSSDLLIVGGKPAQVGEWPWQALMIRDGVGVCGATLIDLQWVLSAAHCVITIPNKPELFTFKMGTNSYSTDPANTQVRTAKEIFMHPDYVICDTDHDSDIALFKLEEPFNLTDYVQTVCLPTTDMADKFPVGTQVTVTGWGSTENSSRSSEDLLEVSLPIVDQDDCKSTYESEDVIITENMLCAGETNGGKDSCGGDSGGPLVTQYDGKWFQVGVVSFGYGCGVAGYPGVYVRLTAFQDWIAPIFDGEDPDRQDSNCTDRGLYRCYCGGCIPYDAKCDGVKDCLSNSDEAPYSRCDFPISIFDRIDTLKPGSVYFKIPNEDVSQKEFVLNENDCAALCLASGICVAFDVRRRDLGGYECDMAGPGFKLVEEFHSSWFPGYAADHYELGKLKDPEPVMHISSHHGFIGYPVQLPDPTDMSGVYEFVWNIEPRDQVNSITFRFTGIHTDETLHSLLPCSNYLTVGDEDAMCLALYQGWDSFTVVVDSPRTSVKLNTNNVGKNGFLAEYTTGTREPGAVTTGTREPDAVTTGTREPDAVTTGIREPYGYEDLKNERNMMRAAVIGVSVVAGVAVMCLIVMAYLLFTKRGVKARDTQDPNAFPVHPIAQPATNNGQDNLALE</sequence>
<evidence type="ECO:0000313" key="11">
    <source>
        <dbReference type="EnsemblMetazoa" id="XP_038064584.1"/>
    </source>
</evidence>
<feature type="region of interest" description="Disordered" evidence="7">
    <location>
        <begin position="555"/>
        <end position="582"/>
    </location>
</feature>
<feature type="disulfide bond" evidence="5">
    <location>
        <begin position="310"/>
        <end position="328"/>
    </location>
</feature>
<dbReference type="InterPro" id="IPR036055">
    <property type="entry name" value="LDL_receptor-like_sf"/>
</dbReference>
<dbReference type="PROSITE" id="PS01209">
    <property type="entry name" value="LDLRA_1"/>
    <property type="match status" value="1"/>
</dbReference>
<evidence type="ECO:0000256" key="4">
    <source>
        <dbReference type="ARBA" id="ARBA00023157"/>
    </source>
</evidence>
<keyword evidence="8" id="KW-1133">Transmembrane helix</keyword>
<dbReference type="Proteomes" id="UP000887568">
    <property type="component" value="Unplaced"/>
</dbReference>
<dbReference type="CDD" id="cd00112">
    <property type="entry name" value="LDLa"/>
    <property type="match status" value="1"/>
</dbReference>
<dbReference type="InterPro" id="IPR018114">
    <property type="entry name" value="TRYPSIN_HIS"/>
</dbReference>
<dbReference type="SUPFAM" id="SSF50494">
    <property type="entry name" value="Trypsin-like serine proteases"/>
    <property type="match status" value="1"/>
</dbReference>
<dbReference type="Gene3D" id="4.10.400.10">
    <property type="entry name" value="Low-density Lipoprotein Receptor"/>
    <property type="match status" value="1"/>
</dbReference>
<dbReference type="PROSITE" id="PS50068">
    <property type="entry name" value="LDLRA_2"/>
    <property type="match status" value="1"/>
</dbReference>
<dbReference type="GeneID" id="119734987"/>